<name>A0A1I2FTX5_9BACT</name>
<accession>A0A1I2FTX5</accession>
<dbReference type="PANTHER" id="PTHR32234">
    <property type="entry name" value="THIOL:DISULFIDE INTERCHANGE PROTEIN DSBD"/>
    <property type="match status" value="1"/>
</dbReference>
<evidence type="ECO:0000256" key="6">
    <source>
        <dbReference type="SAM" id="Phobius"/>
    </source>
</evidence>
<dbReference type="Pfam" id="PF11412">
    <property type="entry name" value="DsbD_N"/>
    <property type="match status" value="1"/>
</dbReference>
<evidence type="ECO:0000256" key="7">
    <source>
        <dbReference type="SAM" id="SignalP"/>
    </source>
</evidence>
<evidence type="ECO:0000256" key="4">
    <source>
        <dbReference type="ARBA" id="ARBA00022989"/>
    </source>
</evidence>
<feature type="transmembrane region" description="Helical" evidence="6">
    <location>
        <begin position="414"/>
        <end position="432"/>
    </location>
</feature>
<feature type="domain" description="Cytochrome C biogenesis protein transmembrane" evidence="8">
    <location>
        <begin position="188"/>
        <end position="398"/>
    </location>
</feature>
<keyword evidence="3" id="KW-0201">Cytochrome c-type biogenesis</keyword>
<feature type="transmembrane region" description="Helical" evidence="6">
    <location>
        <begin position="453"/>
        <end position="473"/>
    </location>
</feature>
<evidence type="ECO:0000313" key="11">
    <source>
        <dbReference type="Proteomes" id="UP000198964"/>
    </source>
</evidence>
<dbReference type="InterPro" id="IPR036929">
    <property type="entry name" value="DsbDN_sf"/>
</dbReference>
<feature type="transmembrane region" description="Helical" evidence="6">
    <location>
        <begin position="308"/>
        <end position="334"/>
    </location>
</feature>
<dbReference type="GO" id="GO:0045454">
    <property type="term" value="P:cell redox homeostasis"/>
    <property type="evidence" value="ECO:0007669"/>
    <property type="project" value="TreeGrafter"/>
</dbReference>
<feature type="domain" description="Thiol:disulfide interchange protein DsbD N-terminal" evidence="9">
    <location>
        <begin position="25"/>
        <end position="147"/>
    </location>
</feature>
<keyword evidence="11" id="KW-1185">Reference proteome</keyword>
<dbReference type="InterPro" id="IPR028250">
    <property type="entry name" value="DsbDN"/>
</dbReference>
<evidence type="ECO:0000259" key="9">
    <source>
        <dbReference type="Pfam" id="PF11412"/>
    </source>
</evidence>
<dbReference type="Proteomes" id="UP000198964">
    <property type="component" value="Unassembled WGS sequence"/>
</dbReference>
<keyword evidence="4 6" id="KW-1133">Transmembrane helix</keyword>
<comment type="subcellular location">
    <subcellularLocation>
        <location evidence="1">Membrane</location>
        <topology evidence="1">Multi-pass membrane protein</topology>
    </subcellularLocation>
</comment>
<reference evidence="10 11" key="1">
    <citation type="submission" date="2016-10" db="EMBL/GenBank/DDBJ databases">
        <authorList>
            <person name="de Groot N.N."/>
        </authorList>
    </citation>
    <scope>NUCLEOTIDE SEQUENCE [LARGE SCALE GENOMIC DNA]</scope>
    <source>
        <strain evidence="10 11">CGMCC 1.9156</strain>
    </source>
</reference>
<dbReference type="GO" id="GO:0015035">
    <property type="term" value="F:protein-disulfide reductase activity"/>
    <property type="evidence" value="ECO:0007669"/>
    <property type="project" value="TreeGrafter"/>
</dbReference>
<dbReference type="RefSeq" id="WP_093919227.1">
    <property type="nucleotide sequence ID" value="NZ_FONW01000002.1"/>
</dbReference>
<dbReference type="Gene3D" id="3.40.30.10">
    <property type="entry name" value="Glutaredoxin"/>
    <property type="match status" value="1"/>
</dbReference>
<organism evidence="10 11">
    <name type="scientific">Sunxiuqinia elliptica</name>
    <dbReference type="NCBI Taxonomy" id="655355"/>
    <lineage>
        <taxon>Bacteria</taxon>
        <taxon>Pseudomonadati</taxon>
        <taxon>Bacteroidota</taxon>
        <taxon>Bacteroidia</taxon>
        <taxon>Marinilabiliales</taxon>
        <taxon>Prolixibacteraceae</taxon>
        <taxon>Sunxiuqinia</taxon>
    </lineage>
</organism>
<dbReference type="SUPFAM" id="SSF52833">
    <property type="entry name" value="Thioredoxin-like"/>
    <property type="match status" value="1"/>
</dbReference>
<feature type="transmembrane region" description="Helical" evidence="6">
    <location>
        <begin position="187"/>
        <end position="211"/>
    </location>
</feature>
<keyword evidence="2 6" id="KW-0812">Transmembrane</keyword>
<dbReference type="GO" id="GO:0017004">
    <property type="term" value="P:cytochrome complex assembly"/>
    <property type="evidence" value="ECO:0007669"/>
    <property type="project" value="UniProtKB-KW"/>
</dbReference>
<feature type="transmembrane region" description="Helical" evidence="6">
    <location>
        <begin position="274"/>
        <end position="296"/>
    </location>
</feature>
<dbReference type="PANTHER" id="PTHR32234:SF0">
    <property type="entry name" value="THIOL:DISULFIDE INTERCHANGE PROTEIN DSBD"/>
    <property type="match status" value="1"/>
</dbReference>
<feature type="transmembrane region" description="Helical" evidence="6">
    <location>
        <begin position="232"/>
        <end position="254"/>
    </location>
</feature>
<dbReference type="InterPro" id="IPR036249">
    <property type="entry name" value="Thioredoxin-like_sf"/>
</dbReference>
<proteinExistence type="predicted"/>
<dbReference type="STRING" id="655355.SAMN05216283_102584"/>
<dbReference type="Pfam" id="PF02683">
    <property type="entry name" value="DsbD_TM"/>
    <property type="match status" value="1"/>
</dbReference>
<dbReference type="EMBL" id="FONW01000002">
    <property type="protein sequence ID" value="SFF07891.1"/>
    <property type="molecule type" value="Genomic_DNA"/>
</dbReference>
<dbReference type="GO" id="GO:0016020">
    <property type="term" value="C:membrane"/>
    <property type="evidence" value="ECO:0007669"/>
    <property type="project" value="UniProtKB-SubCell"/>
</dbReference>
<sequence>MTTKRSILSIFFLLFAFHSFAQILEPVKWSFDSKQNGNEVKLIFKATIEDDWHLYDTSLPDGGPVPTSINFEDTSKFELVGELEKKPKPTEKFDQTFQMDLRYFDGQAELIQTIRLKTDEPLTIAGYVEFMCCNDETCLPPTEADFSFSLNGADDAKAEAPAAEQAESDKTTKVLTDKGKEGSTETLWLFFFFSFLAGLAAILTPCVFPMIPMTVSFFMHSGESKIKARLHAAFYGFSIIAIYTIVGTLVAVLFGPDAANWLSTHWLPNTLFFIIFMVFAFSFFGMFEIVLPSWLVNKSDKQVDKGGFLGSFFMALTLVLVSFSCTGPIVGAILVESAGGEVLKPIIGMFGFALAFALPFTLFALFPGWLSNLPKSGGWLNSVKVVLGFLELALGLKFLSIADQTYHWGILDREVYLALWIVIFTLMGFYLLGKLKFSHDSETKFVSVPRLMMAIATFSFVIYLVPGMFGAPLKAISGYLPPQTTHDFDLHKIIRDEVKLVSSTGGAINHFDDNELCEEPKFGEFLHLPHGLEGYFDFEQGMACAKALNKPVFIDFTGHGCVNCREMEAAVWSDPRVLERLKNDFVIIALYVDDKSKLPEEEWVTSSYDGKVKKTLGKKYADFQITRFGVNAQPYYVLMDTNEDLLVEPKAYDLNPDNFVRFLDEALEEFKKRQ</sequence>
<dbReference type="AlphaFoldDB" id="A0A1I2FTX5"/>
<evidence type="ECO:0000313" key="10">
    <source>
        <dbReference type="EMBL" id="SFF07891.1"/>
    </source>
</evidence>
<evidence type="ECO:0000256" key="5">
    <source>
        <dbReference type="ARBA" id="ARBA00023136"/>
    </source>
</evidence>
<dbReference type="InterPro" id="IPR003834">
    <property type="entry name" value="Cyt_c_assmbl_TM_dom"/>
</dbReference>
<evidence type="ECO:0000256" key="2">
    <source>
        <dbReference type="ARBA" id="ARBA00022692"/>
    </source>
</evidence>
<dbReference type="Gene3D" id="2.60.40.1250">
    <property type="entry name" value="Thiol:disulfide interchange protein DsbD, N-terminal domain"/>
    <property type="match status" value="1"/>
</dbReference>
<gene>
    <name evidence="10" type="ORF">SAMN05216283_102584</name>
</gene>
<protein>
    <submittedName>
        <fullName evidence="10">Thiol:disulfide interchange protein DsbD</fullName>
    </submittedName>
</protein>
<evidence type="ECO:0000256" key="1">
    <source>
        <dbReference type="ARBA" id="ARBA00004141"/>
    </source>
</evidence>
<feature type="transmembrane region" description="Helical" evidence="6">
    <location>
        <begin position="346"/>
        <end position="370"/>
    </location>
</feature>
<keyword evidence="5 6" id="KW-0472">Membrane</keyword>
<keyword evidence="7" id="KW-0732">Signal</keyword>
<feature type="chain" id="PRO_5011600744" evidence="7">
    <location>
        <begin position="22"/>
        <end position="674"/>
    </location>
</feature>
<feature type="signal peptide" evidence="7">
    <location>
        <begin position="1"/>
        <end position="21"/>
    </location>
</feature>
<evidence type="ECO:0000256" key="3">
    <source>
        <dbReference type="ARBA" id="ARBA00022748"/>
    </source>
</evidence>
<dbReference type="Pfam" id="PF13899">
    <property type="entry name" value="Thioredoxin_7"/>
    <property type="match status" value="1"/>
</dbReference>
<evidence type="ECO:0000259" key="8">
    <source>
        <dbReference type="Pfam" id="PF02683"/>
    </source>
</evidence>
<feature type="transmembrane region" description="Helical" evidence="6">
    <location>
        <begin position="382"/>
        <end position="402"/>
    </location>
</feature>